<accession>A0A8E6BBC2</accession>
<dbReference type="KEGG" id="tsph:KIH39_13020"/>
<proteinExistence type="predicted"/>
<evidence type="ECO:0000259" key="3">
    <source>
        <dbReference type="Pfam" id="PF20434"/>
    </source>
</evidence>
<evidence type="ECO:0000256" key="1">
    <source>
        <dbReference type="ARBA" id="ARBA00022801"/>
    </source>
</evidence>
<name>A0A8E6BBC2_9BACT</name>
<dbReference type="InterPro" id="IPR050300">
    <property type="entry name" value="GDXG_lipolytic_enzyme"/>
</dbReference>
<dbReference type="RefSeq" id="WP_213500156.1">
    <property type="nucleotide sequence ID" value="NZ_CP074694.1"/>
</dbReference>
<keyword evidence="5" id="KW-1185">Reference proteome</keyword>
<dbReference type="PANTHER" id="PTHR48081">
    <property type="entry name" value="AB HYDROLASE SUPERFAMILY PROTEIN C4A8.06C"/>
    <property type="match status" value="1"/>
</dbReference>
<dbReference type="InterPro" id="IPR029058">
    <property type="entry name" value="AB_hydrolase_fold"/>
</dbReference>
<dbReference type="EMBL" id="CP074694">
    <property type="protein sequence ID" value="QVL34787.1"/>
    <property type="molecule type" value="Genomic_DNA"/>
</dbReference>
<keyword evidence="1 4" id="KW-0378">Hydrolase</keyword>
<keyword evidence="2" id="KW-0732">Signal</keyword>
<dbReference type="Proteomes" id="UP000676194">
    <property type="component" value="Chromosome"/>
</dbReference>
<dbReference type="InterPro" id="IPR049492">
    <property type="entry name" value="BD-FAE-like_dom"/>
</dbReference>
<sequence>MRLLSATSLMLLFLGSQLSAEETPIVVKLWPEGKVPGDKNSGPEKFTGKDGSRNLTGITDPTISVFKAPAEKNTGTAIVIAPGGGYSVLAWDHEGLQVAEWLNSIGINAVLLKYRVPVNSKYRDKPNFAPLQDAKRAICLTRAHAKEWGIDTKRIGILGFSAGGNLTALASTCYGESSYEPIDEADKLSARPDFSVLVYPAYLAASNSDKLVDHIKINGETPPAILIHATDDPIDSLNSILYYRELKKNKVPVEMHLYSQGGHGYGMRKSGLPVNDWPKRCEEWFKVRGLLQSAANK</sequence>
<dbReference type="PANTHER" id="PTHR48081:SF6">
    <property type="entry name" value="PEPTIDASE S9 PROLYL OLIGOPEPTIDASE CATALYTIC DOMAIN-CONTAINING PROTEIN"/>
    <property type="match status" value="1"/>
</dbReference>
<feature type="domain" description="BD-FAE-like" evidence="3">
    <location>
        <begin position="69"/>
        <end position="178"/>
    </location>
</feature>
<dbReference type="GO" id="GO:0016787">
    <property type="term" value="F:hydrolase activity"/>
    <property type="evidence" value="ECO:0007669"/>
    <property type="project" value="UniProtKB-KW"/>
</dbReference>
<evidence type="ECO:0000313" key="5">
    <source>
        <dbReference type="Proteomes" id="UP000676194"/>
    </source>
</evidence>
<organism evidence="4 5">
    <name type="scientific">Telmatocola sphagniphila</name>
    <dbReference type="NCBI Taxonomy" id="1123043"/>
    <lineage>
        <taxon>Bacteria</taxon>
        <taxon>Pseudomonadati</taxon>
        <taxon>Planctomycetota</taxon>
        <taxon>Planctomycetia</taxon>
        <taxon>Gemmatales</taxon>
        <taxon>Gemmataceae</taxon>
    </lineage>
</organism>
<dbReference type="Gene3D" id="3.40.50.1820">
    <property type="entry name" value="alpha/beta hydrolase"/>
    <property type="match status" value="1"/>
</dbReference>
<dbReference type="Pfam" id="PF20434">
    <property type="entry name" value="BD-FAE"/>
    <property type="match status" value="1"/>
</dbReference>
<gene>
    <name evidence="4" type="ORF">KIH39_13020</name>
</gene>
<reference evidence="4" key="1">
    <citation type="submission" date="2021-05" db="EMBL/GenBank/DDBJ databases">
        <title>Complete genome sequence of the cellulolytic planctomycete Telmatocola sphagniphila SP2T and characterization of the first cellulase from planctomycetes.</title>
        <authorList>
            <person name="Rakitin A.L."/>
            <person name="Beletsky A.V."/>
            <person name="Naumoff D.G."/>
            <person name="Kulichevskaya I.S."/>
            <person name="Mardanov A.V."/>
            <person name="Ravin N.V."/>
            <person name="Dedysh S.N."/>
        </authorList>
    </citation>
    <scope>NUCLEOTIDE SEQUENCE</scope>
    <source>
        <strain evidence="4">SP2T</strain>
    </source>
</reference>
<evidence type="ECO:0000313" key="4">
    <source>
        <dbReference type="EMBL" id="QVL34787.1"/>
    </source>
</evidence>
<feature type="chain" id="PRO_5034721041" evidence="2">
    <location>
        <begin position="21"/>
        <end position="297"/>
    </location>
</feature>
<evidence type="ECO:0000256" key="2">
    <source>
        <dbReference type="SAM" id="SignalP"/>
    </source>
</evidence>
<dbReference type="AlphaFoldDB" id="A0A8E6BBC2"/>
<dbReference type="SUPFAM" id="SSF53474">
    <property type="entry name" value="alpha/beta-Hydrolases"/>
    <property type="match status" value="1"/>
</dbReference>
<feature type="signal peptide" evidence="2">
    <location>
        <begin position="1"/>
        <end position="20"/>
    </location>
</feature>
<protein>
    <submittedName>
        <fullName evidence="4">Alpha/beta hydrolase</fullName>
    </submittedName>
</protein>